<dbReference type="Proteomes" id="UP000765509">
    <property type="component" value="Unassembled WGS sequence"/>
</dbReference>
<evidence type="ECO:0000313" key="3">
    <source>
        <dbReference type="Proteomes" id="UP000765509"/>
    </source>
</evidence>
<keyword evidence="3" id="KW-1185">Reference proteome</keyword>
<dbReference type="AlphaFoldDB" id="A0A9Q3JSW6"/>
<feature type="compositionally biased region" description="Polar residues" evidence="1">
    <location>
        <begin position="1"/>
        <end position="16"/>
    </location>
</feature>
<reference evidence="2" key="1">
    <citation type="submission" date="2021-03" db="EMBL/GenBank/DDBJ databases">
        <title>Draft genome sequence of rust myrtle Austropuccinia psidii MF-1, a brazilian biotype.</title>
        <authorList>
            <person name="Quecine M.C."/>
            <person name="Pachon D.M.R."/>
            <person name="Bonatelli M.L."/>
            <person name="Correr F.H."/>
            <person name="Franceschini L.M."/>
            <person name="Leite T.F."/>
            <person name="Margarido G.R.A."/>
            <person name="Almeida C.A."/>
            <person name="Ferrarezi J.A."/>
            <person name="Labate C.A."/>
        </authorList>
    </citation>
    <scope>NUCLEOTIDE SEQUENCE</scope>
    <source>
        <strain evidence="2">MF-1</strain>
    </source>
</reference>
<name>A0A9Q3JSW6_9BASI</name>
<feature type="region of interest" description="Disordered" evidence="1">
    <location>
        <begin position="126"/>
        <end position="161"/>
    </location>
</feature>
<feature type="region of interest" description="Disordered" evidence="1">
    <location>
        <begin position="1"/>
        <end position="58"/>
    </location>
</feature>
<gene>
    <name evidence="2" type="ORF">O181_108478</name>
</gene>
<feature type="compositionally biased region" description="Polar residues" evidence="1">
    <location>
        <begin position="126"/>
        <end position="148"/>
    </location>
</feature>
<sequence>MPSTRSGASYNPSRSSQKGHRYHYERSQSVREEQGTVLPSNRADTTTRTLSGHLQSQPEGMKQCIAAQRVPDPCRSMKKHMNSYLTVRKFLGHPNICNLLNVWHPLMGKKNMMLLTEEWRKTTTTQASVKTAQVASSSNSNVKKQPQAQHKGKFKAPATNP</sequence>
<dbReference type="EMBL" id="AVOT02083229">
    <property type="protein sequence ID" value="MBW0568763.1"/>
    <property type="molecule type" value="Genomic_DNA"/>
</dbReference>
<feature type="compositionally biased region" description="Basic and acidic residues" evidence="1">
    <location>
        <begin position="22"/>
        <end position="34"/>
    </location>
</feature>
<feature type="compositionally biased region" description="Polar residues" evidence="1">
    <location>
        <begin position="37"/>
        <end position="58"/>
    </location>
</feature>
<evidence type="ECO:0000256" key="1">
    <source>
        <dbReference type="SAM" id="MobiDB-lite"/>
    </source>
</evidence>
<organism evidence="2 3">
    <name type="scientific">Austropuccinia psidii MF-1</name>
    <dbReference type="NCBI Taxonomy" id="1389203"/>
    <lineage>
        <taxon>Eukaryota</taxon>
        <taxon>Fungi</taxon>
        <taxon>Dikarya</taxon>
        <taxon>Basidiomycota</taxon>
        <taxon>Pucciniomycotina</taxon>
        <taxon>Pucciniomycetes</taxon>
        <taxon>Pucciniales</taxon>
        <taxon>Sphaerophragmiaceae</taxon>
        <taxon>Austropuccinia</taxon>
    </lineage>
</organism>
<protein>
    <submittedName>
        <fullName evidence="2">Uncharacterized protein</fullName>
    </submittedName>
</protein>
<proteinExistence type="predicted"/>
<comment type="caution">
    <text evidence="2">The sequence shown here is derived from an EMBL/GenBank/DDBJ whole genome shotgun (WGS) entry which is preliminary data.</text>
</comment>
<accession>A0A9Q3JSW6</accession>
<evidence type="ECO:0000313" key="2">
    <source>
        <dbReference type="EMBL" id="MBW0568763.1"/>
    </source>
</evidence>